<dbReference type="GO" id="GO:0019464">
    <property type="term" value="P:glycine decarboxylation via glycine cleavage system"/>
    <property type="evidence" value="ECO:0007669"/>
    <property type="project" value="InterPro"/>
</dbReference>
<dbReference type="InterPro" id="IPR000089">
    <property type="entry name" value="Biotin_lipoyl"/>
</dbReference>
<dbReference type="GO" id="GO:0005960">
    <property type="term" value="C:glycine cleavage complex"/>
    <property type="evidence" value="ECO:0007669"/>
    <property type="project" value="InterPro"/>
</dbReference>
<dbReference type="CDD" id="cd06848">
    <property type="entry name" value="GCS_H"/>
    <property type="match status" value="1"/>
</dbReference>
<dbReference type="InterPro" id="IPR011053">
    <property type="entry name" value="Single_hybrid_motif"/>
</dbReference>
<dbReference type="NCBIfam" id="TIGR00527">
    <property type="entry name" value="gcvH"/>
    <property type="match status" value="1"/>
</dbReference>
<protein>
    <submittedName>
        <fullName evidence="4">Glycine cleavage system H protein</fullName>
    </submittedName>
</protein>
<dbReference type="GO" id="GO:0009249">
    <property type="term" value="P:protein lipoylation"/>
    <property type="evidence" value="ECO:0007669"/>
    <property type="project" value="TreeGrafter"/>
</dbReference>
<sequence length="125" mass="13469">MDTIKFTKDHEYVAIKGDIATIGISNYAQEQLGDVVFVELPEVGRDVEQGDEIAVVESVKAASEIYSPIGGTVTEINPALEGAPSTVNEAAEGDGWFFKLKIADTGELDGLMDRQAYEKFVAEIA</sequence>
<dbReference type="InterPro" id="IPR033753">
    <property type="entry name" value="GCV_H/Fam206"/>
</dbReference>
<evidence type="ECO:0000256" key="1">
    <source>
        <dbReference type="ARBA" id="ARBA00009249"/>
    </source>
</evidence>
<dbReference type="PROSITE" id="PS00189">
    <property type="entry name" value="LIPOYL"/>
    <property type="match status" value="1"/>
</dbReference>
<dbReference type="NCBIfam" id="NF002270">
    <property type="entry name" value="PRK01202.1"/>
    <property type="match status" value="1"/>
</dbReference>
<accession>A0A3B0SYG4</accession>
<comment type="similarity">
    <text evidence="1">Belongs to the GcvH family.</text>
</comment>
<dbReference type="EMBL" id="UOEM01000027">
    <property type="protein sequence ID" value="VAW11065.1"/>
    <property type="molecule type" value="Genomic_DNA"/>
</dbReference>
<organism evidence="4">
    <name type="scientific">hydrothermal vent metagenome</name>
    <dbReference type="NCBI Taxonomy" id="652676"/>
    <lineage>
        <taxon>unclassified sequences</taxon>
        <taxon>metagenomes</taxon>
        <taxon>ecological metagenomes</taxon>
    </lineage>
</organism>
<dbReference type="HAMAP" id="MF_00272">
    <property type="entry name" value="GcvH"/>
    <property type="match status" value="1"/>
</dbReference>
<dbReference type="PANTHER" id="PTHR11715">
    <property type="entry name" value="GLYCINE CLEAVAGE SYSTEM H PROTEIN"/>
    <property type="match status" value="1"/>
</dbReference>
<dbReference type="PROSITE" id="PS50968">
    <property type="entry name" value="BIOTINYL_LIPOYL"/>
    <property type="match status" value="1"/>
</dbReference>
<dbReference type="AlphaFoldDB" id="A0A3B0SYG4"/>
<dbReference type="SUPFAM" id="SSF51230">
    <property type="entry name" value="Single hybrid motif"/>
    <property type="match status" value="1"/>
</dbReference>
<dbReference type="GO" id="GO:0005737">
    <property type="term" value="C:cytoplasm"/>
    <property type="evidence" value="ECO:0007669"/>
    <property type="project" value="TreeGrafter"/>
</dbReference>
<evidence type="ECO:0000259" key="3">
    <source>
        <dbReference type="PROSITE" id="PS50968"/>
    </source>
</evidence>
<dbReference type="InterPro" id="IPR003016">
    <property type="entry name" value="2-oxoA_DH_lipoyl-BS"/>
</dbReference>
<proteinExistence type="inferred from homology"/>
<dbReference type="Gene3D" id="2.40.50.100">
    <property type="match status" value="1"/>
</dbReference>
<dbReference type="InterPro" id="IPR002930">
    <property type="entry name" value="GCV_H"/>
</dbReference>
<dbReference type="Pfam" id="PF01597">
    <property type="entry name" value="GCV_H"/>
    <property type="match status" value="1"/>
</dbReference>
<evidence type="ECO:0000313" key="4">
    <source>
        <dbReference type="EMBL" id="VAW11065.1"/>
    </source>
</evidence>
<keyword evidence="2" id="KW-0450">Lipoyl</keyword>
<gene>
    <name evidence="4" type="ORF">MNBD_ALPHA09-1461</name>
</gene>
<name>A0A3B0SYG4_9ZZZZ</name>
<reference evidence="4" key="1">
    <citation type="submission" date="2018-06" db="EMBL/GenBank/DDBJ databases">
        <authorList>
            <person name="Zhirakovskaya E."/>
        </authorList>
    </citation>
    <scope>NUCLEOTIDE SEQUENCE</scope>
</reference>
<dbReference type="PANTHER" id="PTHR11715:SF3">
    <property type="entry name" value="GLYCINE CLEAVAGE SYSTEM H PROTEIN-RELATED"/>
    <property type="match status" value="1"/>
</dbReference>
<feature type="domain" description="Lipoyl-binding" evidence="3">
    <location>
        <begin position="19"/>
        <end position="101"/>
    </location>
</feature>
<evidence type="ECO:0000256" key="2">
    <source>
        <dbReference type="ARBA" id="ARBA00022823"/>
    </source>
</evidence>
<dbReference type="InterPro" id="IPR017453">
    <property type="entry name" value="GCV_H_sub"/>
</dbReference>